<evidence type="ECO:0000256" key="2">
    <source>
        <dbReference type="ARBA" id="ARBA00022679"/>
    </source>
</evidence>
<dbReference type="SUPFAM" id="SSF53901">
    <property type="entry name" value="Thiolase-like"/>
    <property type="match status" value="2"/>
</dbReference>
<dbReference type="InterPro" id="IPR011141">
    <property type="entry name" value="Polyketide_synthase_type-III"/>
</dbReference>
<dbReference type="Pfam" id="PF00195">
    <property type="entry name" value="Chal_sti_synt_N"/>
    <property type="match status" value="1"/>
</dbReference>
<comment type="caution">
    <text evidence="6">The sequence shown here is derived from an EMBL/GenBank/DDBJ whole genome shotgun (WGS) entry which is preliminary data.</text>
</comment>
<evidence type="ECO:0000313" key="6">
    <source>
        <dbReference type="EMBL" id="HJB10180.1"/>
    </source>
</evidence>
<sequence length="448" mass="47104">MTVTVRSLEIAVPSTELSQEELRDVFLAQDDLSRLGSRLVSTSFDSSGIERRYSALDEWDPAPTDEEPLFFDRETGQFLNPTTGTRNQVYAREATELYIRSATEALAAAEGLGAADVTHVITVSCTGFFAPGPDYRIVRALDLDPSVERYHLGFMGCYAAFPALRQAQTICQADPEAVVLVVSVELCTLHVRTSNDPDTIVGSSLFADGAAAAVVTGRDLPASTPLLQLDHFETVLTPVGEDAMAWSIGDNGFEMVLGTYVPHIIDEHIVGALAPLLDRDPSLAETAYHEIEHWAIHPGGRSILDKVEAKLELDEQQLVPARQTLRDYGNMSSVTVMFVLRDILDRARPGARERVCGMAFGPGLTVETGLMTTIGAPTARSELAAASAPETSAGSTSAPEPAGSMPAGSVPAGSASADPAPVSSMPAGSTSAGSASAGPTSAGSASAP</sequence>
<dbReference type="Proteomes" id="UP000823823">
    <property type="component" value="Unassembled WGS sequence"/>
</dbReference>
<evidence type="ECO:0000256" key="3">
    <source>
        <dbReference type="SAM" id="MobiDB-lite"/>
    </source>
</evidence>
<dbReference type="PANTHER" id="PTHR11877:SF46">
    <property type="entry name" value="TYPE III POLYKETIDE SYNTHASE A"/>
    <property type="match status" value="1"/>
</dbReference>
<evidence type="ECO:0000259" key="4">
    <source>
        <dbReference type="Pfam" id="PF00195"/>
    </source>
</evidence>
<comment type="similarity">
    <text evidence="1">Belongs to the thiolase-like superfamily. Chalcone/stilbene synthases family.</text>
</comment>
<feature type="domain" description="Chalcone/stilbene synthase N-terminal" evidence="4">
    <location>
        <begin position="4"/>
        <end position="216"/>
    </location>
</feature>
<organism evidence="6 7">
    <name type="scientific">Candidatus Brachybacterium merdavium</name>
    <dbReference type="NCBI Taxonomy" id="2838513"/>
    <lineage>
        <taxon>Bacteria</taxon>
        <taxon>Bacillati</taxon>
        <taxon>Actinomycetota</taxon>
        <taxon>Actinomycetes</taxon>
        <taxon>Micrococcales</taxon>
        <taxon>Dermabacteraceae</taxon>
        <taxon>Brachybacterium</taxon>
    </lineage>
</organism>
<dbReference type="PANTHER" id="PTHR11877">
    <property type="entry name" value="HYDROXYMETHYLGLUTARYL-COA SYNTHASE"/>
    <property type="match status" value="1"/>
</dbReference>
<dbReference type="Gene3D" id="3.40.47.10">
    <property type="match status" value="2"/>
</dbReference>
<dbReference type="GO" id="GO:0016747">
    <property type="term" value="F:acyltransferase activity, transferring groups other than amino-acyl groups"/>
    <property type="evidence" value="ECO:0007669"/>
    <property type="project" value="InterPro"/>
</dbReference>
<proteinExistence type="inferred from homology"/>
<name>A0A9D2LD85_9MICO</name>
<reference evidence="6" key="1">
    <citation type="journal article" date="2021" name="PeerJ">
        <title>Extensive microbial diversity within the chicken gut microbiome revealed by metagenomics and culture.</title>
        <authorList>
            <person name="Gilroy R."/>
            <person name="Ravi A."/>
            <person name="Getino M."/>
            <person name="Pursley I."/>
            <person name="Horton D.L."/>
            <person name="Alikhan N.F."/>
            <person name="Baker D."/>
            <person name="Gharbi K."/>
            <person name="Hall N."/>
            <person name="Watson M."/>
            <person name="Adriaenssens E.M."/>
            <person name="Foster-Nyarko E."/>
            <person name="Jarju S."/>
            <person name="Secka A."/>
            <person name="Antonio M."/>
            <person name="Oren A."/>
            <person name="Chaudhuri R.R."/>
            <person name="La Ragione R."/>
            <person name="Hildebrand F."/>
            <person name="Pallen M.J."/>
        </authorList>
    </citation>
    <scope>NUCLEOTIDE SEQUENCE</scope>
    <source>
        <strain evidence="6">ChiHjej13B12-24818</strain>
    </source>
</reference>
<evidence type="ECO:0000313" key="7">
    <source>
        <dbReference type="Proteomes" id="UP000823823"/>
    </source>
</evidence>
<protein>
    <submittedName>
        <fullName evidence="6">Type III polyketide synthase</fullName>
    </submittedName>
</protein>
<feature type="domain" description="Chalcone/stilbene synthase C-terminal" evidence="5">
    <location>
        <begin position="236"/>
        <end position="374"/>
    </location>
</feature>
<dbReference type="CDD" id="cd00831">
    <property type="entry name" value="CHS_like"/>
    <property type="match status" value="1"/>
</dbReference>
<accession>A0A9D2LD85</accession>
<evidence type="ECO:0000259" key="5">
    <source>
        <dbReference type="Pfam" id="PF02797"/>
    </source>
</evidence>
<gene>
    <name evidence="6" type="ORF">H9786_06565</name>
</gene>
<dbReference type="InterPro" id="IPR012328">
    <property type="entry name" value="Chalcone/stilbene_synt_C"/>
</dbReference>
<dbReference type="Pfam" id="PF02797">
    <property type="entry name" value="Chal_sti_synt_C"/>
    <property type="match status" value="1"/>
</dbReference>
<dbReference type="GO" id="GO:0030639">
    <property type="term" value="P:polyketide biosynthetic process"/>
    <property type="evidence" value="ECO:0007669"/>
    <property type="project" value="TreeGrafter"/>
</dbReference>
<dbReference type="InterPro" id="IPR016039">
    <property type="entry name" value="Thiolase-like"/>
</dbReference>
<dbReference type="EMBL" id="DWZH01000044">
    <property type="protein sequence ID" value="HJB10180.1"/>
    <property type="molecule type" value="Genomic_DNA"/>
</dbReference>
<dbReference type="InterPro" id="IPR001099">
    <property type="entry name" value="Chalcone/stilbene_synt_N"/>
</dbReference>
<evidence type="ECO:0000256" key="1">
    <source>
        <dbReference type="ARBA" id="ARBA00005531"/>
    </source>
</evidence>
<reference evidence="6" key="2">
    <citation type="submission" date="2021-04" db="EMBL/GenBank/DDBJ databases">
        <authorList>
            <person name="Gilroy R."/>
        </authorList>
    </citation>
    <scope>NUCLEOTIDE SEQUENCE</scope>
    <source>
        <strain evidence="6">ChiHjej13B12-24818</strain>
    </source>
</reference>
<feature type="compositionally biased region" description="Polar residues" evidence="3">
    <location>
        <begin position="389"/>
        <end position="398"/>
    </location>
</feature>
<feature type="region of interest" description="Disordered" evidence="3">
    <location>
        <begin position="382"/>
        <end position="448"/>
    </location>
</feature>
<dbReference type="AlphaFoldDB" id="A0A9D2LD85"/>
<keyword evidence="2" id="KW-0808">Transferase</keyword>
<feature type="compositionally biased region" description="Low complexity" evidence="3">
    <location>
        <begin position="401"/>
        <end position="448"/>
    </location>
</feature>